<accession>A0A9P3PYJ6</accession>
<comment type="caution">
    <text evidence="1">The sequence shown here is derived from an EMBL/GenBank/DDBJ whole genome shotgun (WGS) entry which is preliminary data.</text>
</comment>
<evidence type="ECO:0000313" key="2">
    <source>
        <dbReference type="Proteomes" id="UP001063166"/>
    </source>
</evidence>
<dbReference type="AlphaFoldDB" id="A0A9P3PYJ6"/>
<name>A0A9P3PYJ6_LYOSH</name>
<sequence>MIRITVRSDLASLLQRKSHIIEVLLAVHQPLVFVSLAVSVEGSAVHRLPRRYGWLVSEKVKQIIVEHPYSLRGFLVRLPSQLASVTQATTVVLPVRPRCPFVAVNDQRKFNDFGDRRDFSEGMNRVVRTNFDRLKYSSMSAIAIAVDNHAMHHFWNAGTLVTAPVLILALSRLEIVMIGLKFRSDQEKPEMLTQYRVERHREQSFVAPSFSHFAHTLLDIVKNVLSFTGLPGNLSYTTTEFTYISFLAFRHPPGLLANTLGCRPLESEPRVPHCAGYLARRNWAANWPT</sequence>
<dbReference type="EMBL" id="BRPK01000017">
    <property type="protein sequence ID" value="GLB44398.1"/>
    <property type="molecule type" value="Genomic_DNA"/>
</dbReference>
<reference evidence="1" key="1">
    <citation type="submission" date="2022-07" db="EMBL/GenBank/DDBJ databases">
        <title>The genome of Lyophyllum shimeji provides insight into the initial evolution of ectomycorrhizal fungal genome.</title>
        <authorList>
            <person name="Kobayashi Y."/>
            <person name="Shibata T."/>
            <person name="Hirakawa H."/>
            <person name="Shigenobu S."/>
            <person name="Nishiyama T."/>
            <person name="Yamada A."/>
            <person name="Hasebe M."/>
            <person name="Kawaguchi M."/>
        </authorList>
    </citation>
    <scope>NUCLEOTIDE SEQUENCE</scope>
    <source>
        <strain evidence="1">AT787</strain>
    </source>
</reference>
<protein>
    <submittedName>
        <fullName evidence="1">Uncharacterized protein</fullName>
    </submittedName>
</protein>
<keyword evidence="2" id="KW-1185">Reference proteome</keyword>
<dbReference type="Proteomes" id="UP001063166">
    <property type="component" value="Unassembled WGS sequence"/>
</dbReference>
<evidence type="ECO:0000313" key="1">
    <source>
        <dbReference type="EMBL" id="GLB44398.1"/>
    </source>
</evidence>
<gene>
    <name evidence="1" type="ORF">LshimejAT787_1700250</name>
</gene>
<proteinExistence type="predicted"/>
<organism evidence="1 2">
    <name type="scientific">Lyophyllum shimeji</name>
    <name type="common">Hon-shimeji</name>
    <name type="synonym">Tricholoma shimeji</name>
    <dbReference type="NCBI Taxonomy" id="47721"/>
    <lineage>
        <taxon>Eukaryota</taxon>
        <taxon>Fungi</taxon>
        <taxon>Dikarya</taxon>
        <taxon>Basidiomycota</taxon>
        <taxon>Agaricomycotina</taxon>
        <taxon>Agaricomycetes</taxon>
        <taxon>Agaricomycetidae</taxon>
        <taxon>Agaricales</taxon>
        <taxon>Tricholomatineae</taxon>
        <taxon>Lyophyllaceae</taxon>
        <taxon>Lyophyllum</taxon>
    </lineage>
</organism>